<dbReference type="InterPro" id="IPR036761">
    <property type="entry name" value="TTHA0802/YceI-like_sf"/>
</dbReference>
<evidence type="ECO:0000313" key="2">
    <source>
        <dbReference type="EMBL" id="PJR03425.1"/>
    </source>
</evidence>
<comment type="caution">
    <text evidence="2">The sequence shown here is derived from an EMBL/GenBank/DDBJ whole genome shotgun (WGS) entry which is preliminary data.</text>
</comment>
<dbReference type="EMBL" id="NIPO01000001">
    <property type="protein sequence ID" value="PJR03425.1"/>
    <property type="molecule type" value="Genomic_DNA"/>
</dbReference>
<dbReference type="InterPro" id="IPR007372">
    <property type="entry name" value="Lipid/polyisoprenoid-bd_YceI"/>
</dbReference>
<protein>
    <recommendedName>
        <fullName evidence="1">Lipid/polyisoprenoid-binding YceI-like domain-containing protein</fullName>
    </recommendedName>
</protein>
<proteinExistence type="predicted"/>
<accession>A0A2M9R3U5</accession>
<evidence type="ECO:0000313" key="3">
    <source>
        <dbReference type="Proteomes" id="UP000231960"/>
    </source>
</evidence>
<name>A0A2M9R3U5_9FLAO</name>
<dbReference type="SMART" id="SM00867">
    <property type="entry name" value="YceI"/>
    <property type="match status" value="1"/>
</dbReference>
<dbReference type="Gene3D" id="2.40.128.110">
    <property type="entry name" value="Lipid/polyisoprenoid-binding, YceI-like"/>
    <property type="match status" value="1"/>
</dbReference>
<keyword evidence="3" id="KW-1185">Reference proteome</keyword>
<gene>
    <name evidence="2" type="ORF">CDL10_02055</name>
</gene>
<sequence length="180" mass="20168">MSTSIFAQTTWKVDPAHAKVTFSTVHNTISDVEGLFNAFESSVTATKADFSDGVFELSVDVNSIDTEIKMRDDHLRSADFFDVENFPKMTFKSTSVEKTNVKNRYKLKGNLTMRGVTKAVTMDLWYRGTITDAQSGNEIAGFQITGKLNRLDFEVGTKFPEALISNEVLIKVDGEYIKEK</sequence>
<dbReference type="Pfam" id="PF04264">
    <property type="entry name" value="YceI"/>
    <property type="match status" value="1"/>
</dbReference>
<evidence type="ECO:0000259" key="1">
    <source>
        <dbReference type="SMART" id="SM00867"/>
    </source>
</evidence>
<dbReference type="PANTHER" id="PTHR34406:SF1">
    <property type="entry name" value="PROTEIN YCEI"/>
    <property type="match status" value="1"/>
</dbReference>
<dbReference type="Proteomes" id="UP000231960">
    <property type="component" value="Unassembled WGS sequence"/>
</dbReference>
<reference evidence="2 3" key="1">
    <citation type="submission" date="2017-06" db="EMBL/GenBank/DDBJ databases">
        <title>Description of Avrilella dinanensis gen. nov. sp. nov.</title>
        <authorList>
            <person name="Leyer C."/>
            <person name="Sassi M."/>
            <person name="Minet J."/>
            <person name="Kayal S."/>
            <person name="Cattoir V."/>
        </authorList>
    </citation>
    <scope>NUCLEOTIDE SEQUENCE [LARGE SCALE GENOMIC DNA]</scope>
    <source>
        <strain evidence="2 3">UR159</strain>
    </source>
</reference>
<organism evidence="2 3">
    <name type="scientific">Avrilella dinanensis</name>
    <dbReference type="NCBI Taxonomy" id="2008672"/>
    <lineage>
        <taxon>Bacteria</taxon>
        <taxon>Pseudomonadati</taxon>
        <taxon>Bacteroidota</taxon>
        <taxon>Flavobacteriia</taxon>
        <taxon>Flavobacteriales</taxon>
        <taxon>Flavobacteriaceae</taxon>
        <taxon>Avrilella</taxon>
    </lineage>
</organism>
<dbReference type="AlphaFoldDB" id="A0A2M9R3U5"/>
<dbReference type="OrthoDB" id="9811006at2"/>
<dbReference type="PANTHER" id="PTHR34406">
    <property type="entry name" value="PROTEIN YCEI"/>
    <property type="match status" value="1"/>
</dbReference>
<dbReference type="SUPFAM" id="SSF101874">
    <property type="entry name" value="YceI-like"/>
    <property type="match status" value="1"/>
</dbReference>
<feature type="domain" description="Lipid/polyisoprenoid-binding YceI-like" evidence="1">
    <location>
        <begin position="10"/>
        <end position="177"/>
    </location>
</feature>